<feature type="region of interest" description="Disordered" evidence="1">
    <location>
        <begin position="1"/>
        <end position="117"/>
    </location>
</feature>
<feature type="region of interest" description="Disordered" evidence="1">
    <location>
        <begin position="303"/>
        <end position="323"/>
    </location>
</feature>
<name>A0A7S3PDZ6_9STRA</name>
<feature type="region of interest" description="Disordered" evidence="1">
    <location>
        <begin position="132"/>
        <end position="153"/>
    </location>
</feature>
<feature type="compositionally biased region" description="Low complexity" evidence="1">
    <location>
        <begin position="73"/>
        <end position="88"/>
    </location>
</feature>
<dbReference type="EMBL" id="HBIM01024318">
    <property type="protein sequence ID" value="CAE0421373.1"/>
    <property type="molecule type" value="Transcribed_RNA"/>
</dbReference>
<feature type="compositionally biased region" description="Low complexity" evidence="1">
    <location>
        <begin position="132"/>
        <end position="152"/>
    </location>
</feature>
<evidence type="ECO:0008006" key="3">
    <source>
        <dbReference type="Google" id="ProtNLM"/>
    </source>
</evidence>
<protein>
    <recommendedName>
        <fullName evidence="3">PX domain-containing protein</fullName>
    </recommendedName>
</protein>
<feature type="compositionally biased region" description="Basic and acidic residues" evidence="1">
    <location>
        <begin position="8"/>
        <end position="17"/>
    </location>
</feature>
<dbReference type="GO" id="GO:0035091">
    <property type="term" value="F:phosphatidylinositol binding"/>
    <property type="evidence" value="ECO:0007669"/>
    <property type="project" value="InterPro"/>
</dbReference>
<dbReference type="CDD" id="cd06093">
    <property type="entry name" value="PX_domain"/>
    <property type="match status" value="1"/>
</dbReference>
<sequence length="497" mass="54401">MFQAIRRVISDSEDVGKSHKKAKTTMNSAEPSPMEGVQTTSGLAASPGSHLVEPDHSVRIPAPLKMVHSTGQSDHYASNSSLSDSSDPGSREGEEDALVPSITHPPPKPEQKEQKIVPQTLQRVAVLNRMDSAADGSSSGSQRASSQNSSRDWGWFEDVHQASDGINSNEKRDIKKMMPPSQATNMAPPENTHVDNSMAVTAPPYVLEESLSSQRLWKDTAGTRPPQPVEERAFFEKMWAQNFARSQVDYQMPVEVLTATSPVALSPFADGVFEGTSGDSVLGNYSMPGDQDHDAAEAALSQLGGINNDGGDPNAKQKIRGSGSDGDLTVILRGPNAFGTTVSKSFARNTVPGGPVVVDTVNISIASYRVVESRKYGKYAQFLVIYRQGSIRDTVGVWKRYRHFEQLANKVTHAHEGCAAAIANMSPLHITEESETEHLPNAITSWRLLKKRKRWYRCLDAGYLSLKVFLLERFLHDILFESSSPQLLRDFVLGNVE</sequence>
<dbReference type="InterPro" id="IPR036871">
    <property type="entry name" value="PX_dom_sf"/>
</dbReference>
<accession>A0A7S3PDZ6</accession>
<dbReference type="Gene3D" id="3.30.1520.10">
    <property type="entry name" value="Phox-like domain"/>
    <property type="match status" value="1"/>
</dbReference>
<dbReference type="AlphaFoldDB" id="A0A7S3PDZ6"/>
<proteinExistence type="predicted"/>
<organism evidence="2">
    <name type="scientific">Amphora coffeiformis</name>
    <dbReference type="NCBI Taxonomy" id="265554"/>
    <lineage>
        <taxon>Eukaryota</taxon>
        <taxon>Sar</taxon>
        <taxon>Stramenopiles</taxon>
        <taxon>Ochrophyta</taxon>
        <taxon>Bacillariophyta</taxon>
        <taxon>Bacillariophyceae</taxon>
        <taxon>Bacillariophycidae</taxon>
        <taxon>Thalassiophysales</taxon>
        <taxon>Catenulaceae</taxon>
        <taxon>Amphora</taxon>
    </lineage>
</organism>
<gene>
    <name evidence="2" type="ORF">ACOF00016_LOCUS18015</name>
</gene>
<reference evidence="2" key="1">
    <citation type="submission" date="2021-01" db="EMBL/GenBank/DDBJ databases">
        <authorList>
            <person name="Corre E."/>
            <person name="Pelletier E."/>
            <person name="Niang G."/>
            <person name="Scheremetjew M."/>
            <person name="Finn R."/>
            <person name="Kale V."/>
            <person name="Holt S."/>
            <person name="Cochrane G."/>
            <person name="Meng A."/>
            <person name="Brown T."/>
            <person name="Cohen L."/>
        </authorList>
    </citation>
    <scope>NUCLEOTIDE SEQUENCE</scope>
    <source>
        <strain evidence="2">CCMP127</strain>
    </source>
</reference>
<evidence type="ECO:0000313" key="2">
    <source>
        <dbReference type="EMBL" id="CAE0421373.1"/>
    </source>
</evidence>
<evidence type="ECO:0000256" key="1">
    <source>
        <dbReference type="SAM" id="MobiDB-lite"/>
    </source>
</evidence>